<reference evidence="2 3" key="1">
    <citation type="submission" date="2020-06" db="EMBL/GenBank/DDBJ databases">
        <authorList>
            <person name="Li R."/>
            <person name="Bekaert M."/>
        </authorList>
    </citation>
    <scope>NUCLEOTIDE SEQUENCE [LARGE SCALE GENOMIC DNA]</scope>
    <source>
        <strain evidence="3">wild</strain>
    </source>
</reference>
<dbReference type="InterPro" id="IPR018379">
    <property type="entry name" value="BEN_domain"/>
</dbReference>
<organism evidence="2 3">
    <name type="scientific">Mytilus coruscus</name>
    <name type="common">Sea mussel</name>
    <dbReference type="NCBI Taxonomy" id="42192"/>
    <lineage>
        <taxon>Eukaryota</taxon>
        <taxon>Metazoa</taxon>
        <taxon>Spiralia</taxon>
        <taxon>Lophotrochozoa</taxon>
        <taxon>Mollusca</taxon>
        <taxon>Bivalvia</taxon>
        <taxon>Autobranchia</taxon>
        <taxon>Pteriomorphia</taxon>
        <taxon>Mytilida</taxon>
        <taxon>Mytiloidea</taxon>
        <taxon>Mytilidae</taxon>
        <taxon>Mytilinae</taxon>
        <taxon>Mytilus</taxon>
    </lineage>
</organism>
<dbReference type="AlphaFoldDB" id="A0A6J8B3U4"/>
<dbReference type="EMBL" id="CACVKT020002575">
    <property type="protein sequence ID" value="CAC5378568.1"/>
    <property type="molecule type" value="Genomic_DNA"/>
</dbReference>
<name>A0A6J8B3U4_MYTCO</name>
<dbReference type="OrthoDB" id="6153803at2759"/>
<evidence type="ECO:0000313" key="2">
    <source>
        <dbReference type="EMBL" id="CAC5378568.1"/>
    </source>
</evidence>
<evidence type="ECO:0000313" key="3">
    <source>
        <dbReference type="Proteomes" id="UP000507470"/>
    </source>
</evidence>
<feature type="domain" description="BEN" evidence="1">
    <location>
        <begin position="15"/>
        <end position="77"/>
    </location>
</feature>
<accession>A0A6J8B3U4</accession>
<protein>
    <recommendedName>
        <fullName evidence="1">BEN domain-containing protein</fullName>
    </recommendedName>
</protein>
<proteinExistence type="predicted"/>
<dbReference type="Proteomes" id="UP000507470">
    <property type="component" value="Unassembled WGS sequence"/>
</dbReference>
<gene>
    <name evidence="2" type="ORF">MCOR_14754</name>
</gene>
<evidence type="ECO:0000259" key="1">
    <source>
        <dbReference type="Pfam" id="PF10523"/>
    </source>
</evidence>
<keyword evidence="3" id="KW-1185">Reference proteome</keyword>
<dbReference type="GO" id="GO:0003677">
    <property type="term" value="F:DNA binding"/>
    <property type="evidence" value="ECO:0007669"/>
    <property type="project" value="InterPro"/>
</dbReference>
<dbReference type="Gene3D" id="1.10.10.2590">
    <property type="entry name" value="BEN domain"/>
    <property type="match status" value="1"/>
</dbReference>
<sequence>MEAVEQKTTWQGAVDTLLNKLLSEEELRNKSISGKNTVKCGTDGPRPPMDQEKLCKLIDTVINRFPDAKKKGIVEKIQNVQKGVCYKKRVPGAPKKLKSLKERIIILEGKSIIADPIAVAEEESLEGTPPTTSTINQLFNCKTYNQLEDSICHSDSLFSCVHTLLLQLFTINYILSHSVISGHASNSTCIAKPKFDTRLYDTLVSIVLRKYTKTSKTEITKMSTSGTEKVFIFEILDENSPMPSGFQYLIEWSPLAIPSDWNKNIMYSLRKKDRPCAIKMSIDCLMTPEEYGLRGGTSAFSKSSLGGVMTSASTSAAYTSTPATQMDGYQGPQTLNTPISTSNSTKTSSDLEGRLWKMENNSDNFKNHQILDKVTEAFKSVRANECANKASHPVADFFSKPVL</sequence>
<dbReference type="Pfam" id="PF10523">
    <property type="entry name" value="BEN"/>
    <property type="match status" value="1"/>
</dbReference>